<accession>A0A2S9GTB2</accession>
<keyword evidence="2" id="KW-0808">Transferase</keyword>
<protein>
    <submittedName>
        <fullName evidence="2">Acetyltransferase (GNAT) domain</fullName>
    </submittedName>
</protein>
<gene>
    <name evidence="2" type="ORF">S2091_4360</name>
</gene>
<dbReference type="RefSeq" id="WP_105534086.1">
    <property type="nucleotide sequence ID" value="NZ_PUGF01000032.1"/>
</dbReference>
<evidence type="ECO:0000313" key="2">
    <source>
        <dbReference type="EMBL" id="PRC90959.1"/>
    </source>
</evidence>
<dbReference type="InterPro" id="IPR016181">
    <property type="entry name" value="Acyl_CoA_acyltransferase"/>
</dbReference>
<name>A0A2S9GTB2_9BURK</name>
<dbReference type="Proteomes" id="UP000237839">
    <property type="component" value="Unassembled WGS sequence"/>
</dbReference>
<dbReference type="AlphaFoldDB" id="A0A2S9GTB2"/>
<evidence type="ECO:0000259" key="1">
    <source>
        <dbReference type="Pfam" id="PF13480"/>
    </source>
</evidence>
<dbReference type="OrthoDB" id="4700839at2"/>
<dbReference type="EMBL" id="PUGF01000032">
    <property type="protein sequence ID" value="PRC90959.1"/>
    <property type="molecule type" value="Genomic_DNA"/>
</dbReference>
<proteinExistence type="predicted"/>
<dbReference type="GO" id="GO:0016740">
    <property type="term" value="F:transferase activity"/>
    <property type="evidence" value="ECO:0007669"/>
    <property type="project" value="UniProtKB-KW"/>
</dbReference>
<evidence type="ECO:0000313" key="3">
    <source>
        <dbReference type="Proteomes" id="UP000237839"/>
    </source>
</evidence>
<sequence length="347" mass="40123">MPLTSFQRFRLVDLPPDMFEAWQKIAQDNKAFHSPFFSPYFARAVAEVAKDRCYVTVALQDTTPIGFFPFQFTNSVLGRAERIGLYLSDYNGYISSEKLQPEQLIELLEVSKIHQYSFDHLHEFQAKLGLNTEFIREGTATHLCDGFEAYWAERERISPKFTKDTMRCLHKISKEKGELRFEFHSPDLSDLQSLIQTKRHQYYVTGATDGMASQWANQCLTNLHAVQNKYFRGVLSKLYSGDQLISSHFGLLANGVFHYWFPVYEVSYSAYSPGRLLFYLLTKNAAQFGIACIDNGMGAQRHKSDFANHTYKLGVGTFRRNTARCLVIRAQDYIRYRVLDIRDPIEE</sequence>
<organism evidence="2 3">
    <name type="scientific">Solimicrobium silvestre</name>
    <dbReference type="NCBI Taxonomy" id="2099400"/>
    <lineage>
        <taxon>Bacteria</taxon>
        <taxon>Pseudomonadati</taxon>
        <taxon>Pseudomonadota</taxon>
        <taxon>Betaproteobacteria</taxon>
        <taxon>Burkholderiales</taxon>
        <taxon>Oxalobacteraceae</taxon>
        <taxon>Solimicrobium</taxon>
    </lineage>
</organism>
<feature type="domain" description="BioF2-like acetyltransferase" evidence="1">
    <location>
        <begin position="161"/>
        <end position="304"/>
    </location>
</feature>
<reference evidence="2 3" key="1">
    <citation type="submission" date="2018-02" db="EMBL/GenBank/DDBJ databases">
        <title>Solimicrobium silvestre gen. nov., sp. nov., isolated from alpine forest soil.</title>
        <authorList>
            <person name="Margesin R."/>
            <person name="Albuquerque L."/>
            <person name="Zhang D.-C."/>
            <person name="Froufe H.J.C."/>
            <person name="Severino R."/>
            <person name="Roxo I."/>
            <person name="Egas C."/>
            <person name="Da Costa M.S."/>
        </authorList>
    </citation>
    <scope>NUCLEOTIDE SEQUENCE [LARGE SCALE GENOMIC DNA]</scope>
    <source>
        <strain evidence="2 3">S20-91</strain>
    </source>
</reference>
<keyword evidence="3" id="KW-1185">Reference proteome</keyword>
<dbReference type="SUPFAM" id="SSF55729">
    <property type="entry name" value="Acyl-CoA N-acyltransferases (Nat)"/>
    <property type="match status" value="1"/>
</dbReference>
<dbReference type="InterPro" id="IPR038740">
    <property type="entry name" value="BioF2-like_GNAT_dom"/>
</dbReference>
<comment type="caution">
    <text evidence="2">The sequence shown here is derived from an EMBL/GenBank/DDBJ whole genome shotgun (WGS) entry which is preliminary data.</text>
</comment>
<dbReference type="Pfam" id="PF13480">
    <property type="entry name" value="Acetyltransf_6"/>
    <property type="match status" value="1"/>
</dbReference>